<gene>
    <name evidence="2" type="ORF">ABR189_29865</name>
</gene>
<dbReference type="InterPro" id="IPR011335">
    <property type="entry name" value="Restrct_endonuc-II-like"/>
</dbReference>
<organism evidence="2 3">
    <name type="scientific">Chitinophaga defluvii</name>
    <dbReference type="NCBI Taxonomy" id="3163343"/>
    <lineage>
        <taxon>Bacteria</taxon>
        <taxon>Pseudomonadati</taxon>
        <taxon>Bacteroidota</taxon>
        <taxon>Chitinophagia</taxon>
        <taxon>Chitinophagales</taxon>
        <taxon>Chitinophagaceae</taxon>
        <taxon>Chitinophaga</taxon>
    </lineage>
</organism>
<dbReference type="SUPFAM" id="SSF52980">
    <property type="entry name" value="Restriction endonuclease-like"/>
    <property type="match status" value="1"/>
</dbReference>
<reference evidence="2 3" key="1">
    <citation type="submission" date="2024-06" db="EMBL/GenBank/DDBJ databases">
        <title>Chitinophaga defluvii sp. nov., isolated from municipal sewage.</title>
        <authorList>
            <person name="Zhang L."/>
        </authorList>
    </citation>
    <scope>NUCLEOTIDE SEQUENCE [LARGE SCALE GENOMIC DNA]</scope>
    <source>
        <strain evidence="2 3">H8</strain>
    </source>
</reference>
<keyword evidence="3" id="KW-1185">Reference proteome</keyword>
<feature type="domain" description="NERD" evidence="1">
    <location>
        <begin position="290"/>
        <end position="374"/>
    </location>
</feature>
<proteinExistence type="predicted"/>
<accession>A0ABV2TF12</accession>
<evidence type="ECO:0000313" key="3">
    <source>
        <dbReference type="Proteomes" id="UP001549749"/>
    </source>
</evidence>
<name>A0ABV2TF12_9BACT</name>
<evidence type="ECO:0000313" key="2">
    <source>
        <dbReference type="EMBL" id="MET7001627.1"/>
    </source>
</evidence>
<dbReference type="Pfam" id="PF08378">
    <property type="entry name" value="NERD"/>
    <property type="match status" value="1"/>
</dbReference>
<comment type="caution">
    <text evidence="2">The sequence shown here is derived from an EMBL/GenBank/DDBJ whole genome shotgun (WGS) entry which is preliminary data.</text>
</comment>
<protein>
    <recommendedName>
        <fullName evidence="1">NERD domain-containing protein</fullName>
    </recommendedName>
</protein>
<sequence>MMDLQDYAIYRRVLKLCLEHACDVEIKFEHSFSLVYLDEIASVLEQILYIGAEAYYFSSYLAEEKMSATGIDILYEDNCFTFRRSFYQEFLQLEMMGNSQHSSLAVFNNQCFTEFQATLKKCFSIEYKDIAATIWLIHDYNANKGGELVLCNWSLFPAVLEEAFGTEYKYGDIFFSGLTINKNNKLSLRDAIYKPDNLNRCLYRPILIWNVNGKPMAILGEAAFDHAIISLCINGFGWGKYPKEWVCKCFDEFVNKQKHENGTRLENAIEKIFMENNILYDRNLKFIRKYNNRNININNMPGEIDFLFIHEGRIYVVDSKYQMLRYDMNNFRNDYSYFNEKYNLKLSQKIKFIADHLKEIEEHFQILKKDYEFKLKIDVVEGLFIINVPTFVMINNEHKIVTLFELLNMIGKGPTYKSYSFTVTKNGRPSLGISYHD</sequence>
<evidence type="ECO:0000259" key="1">
    <source>
        <dbReference type="Pfam" id="PF08378"/>
    </source>
</evidence>
<dbReference type="EMBL" id="JBEXAC010000004">
    <property type="protein sequence ID" value="MET7001627.1"/>
    <property type="molecule type" value="Genomic_DNA"/>
</dbReference>
<dbReference type="InterPro" id="IPR011528">
    <property type="entry name" value="NERD"/>
</dbReference>
<dbReference type="Proteomes" id="UP001549749">
    <property type="component" value="Unassembled WGS sequence"/>
</dbReference>